<sequence length="430" mass="45774">MIGWSLIALMAISLMFGGGGVGRGLTNLLVQLVALGILLFTPGALRHFVATAPKTLLILVGLTLALPLIQLLPLPAGLWQSLPGRDMAVESRELVGAGDDWFPITLDRARTLTAVLALIGPLAVLTAVFGRKLAQGRHILLLLVGLALANFLFGALQFATSSDALILYGSRSDGRFYGFFANHNSSGLLMVIGLCAMVGFYADKPRRATQSAAMAFVAMLLVIGVVLTNSRSSTALLLLPLAWIGWLILKELAKVEARKRWTIIGAGVLGIAAVGALVATNDRLGATWERYGDLEDSRPDIWEDTANGIDRYWPVGSGMGTFDEVFQVEESLETLVTGRAGRAHNEYLEIVLEAGIVGGLLVIGWGLYLLFATWRGLRSVHAPVTLAAAMASACIALQALLDLPLRNMALLCVAGLLVALLSAPLSTKRD</sequence>
<keyword evidence="3 5" id="KW-1133">Transmembrane helix</keyword>
<dbReference type="Proteomes" id="UP000824321">
    <property type="component" value="Chromosome"/>
</dbReference>
<feature type="domain" description="O-antigen ligase-related" evidence="6">
    <location>
        <begin position="217"/>
        <end position="363"/>
    </location>
</feature>
<feature type="transmembrane region" description="Helical" evidence="5">
    <location>
        <begin position="139"/>
        <end position="159"/>
    </location>
</feature>
<reference evidence="7 8" key="1">
    <citation type="submission" date="2021-08" db="EMBL/GenBank/DDBJ databases">
        <title>Comparative Genomics Analysis of the Genus Qipengyuania Reveals Extensive Genetic Diversity and Metabolic Versatility, Including the Description of Fifteen Novel Species.</title>
        <authorList>
            <person name="Liu Y."/>
        </authorList>
    </citation>
    <scope>NUCLEOTIDE SEQUENCE [LARGE SCALE GENOMIC DNA]</scope>
    <source>
        <strain evidence="7 8">1NDH1</strain>
    </source>
</reference>
<dbReference type="PANTHER" id="PTHR37422">
    <property type="entry name" value="TEICHURONIC ACID BIOSYNTHESIS PROTEIN TUAE"/>
    <property type="match status" value="1"/>
</dbReference>
<evidence type="ECO:0000256" key="2">
    <source>
        <dbReference type="ARBA" id="ARBA00022692"/>
    </source>
</evidence>
<evidence type="ECO:0000256" key="4">
    <source>
        <dbReference type="ARBA" id="ARBA00023136"/>
    </source>
</evidence>
<feature type="transmembrane region" description="Helical" evidence="5">
    <location>
        <begin position="32"/>
        <end position="49"/>
    </location>
</feature>
<feature type="transmembrane region" description="Helical" evidence="5">
    <location>
        <begin position="233"/>
        <end position="249"/>
    </location>
</feature>
<evidence type="ECO:0000259" key="6">
    <source>
        <dbReference type="Pfam" id="PF04932"/>
    </source>
</evidence>
<dbReference type="RefSeq" id="WP_221431293.1">
    <property type="nucleotide sequence ID" value="NZ_CP081294.1"/>
</dbReference>
<dbReference type="Pfam" id="PF04932">
    <property type="entry name" value="Wzy_C"/>
    <property type="match status" value="1"/>
</dbReference>
<feature type="transmembrane region" description="Helical" evidence="5">
    <location>
        <begin position="56"/>
        <end position="79"/>
    </location>
</feature>
<feature type="transmembrane region" description="Helical" evidence="5">
    <location>
        <begin position="179"/>
        <end position="201"/>
    </location>
</feature>
<organism evidence="7 8">
    <name type="scientific">Qipengyuania gelatinilytica</name>
    <dbReference type="NCBI Taxonomy" id="2867231"/>
    <lineage>
        <taxon>Bacteria</taxon>
        <taxon>Pseudomonadati</taxon>
        <taxon>Pseudomonadota</taxon>
        <taxon>Alphaproteobacteria</taxon>
        <taxon>Sphingomonadales</taxon>
        <taxon>Erythrobacteraceae</taxon>
        <taxon>Qipengyuania</taxon>
    </lineage>
</organism>
<keyword evidence="8" id="KW-1185">Reference proteome</keyword>
<evidence type="ECO:0000256" key="1">
    <source>
        <dbReference type="ARBA" id="ARBA00004141"/>
    </source>
</evidence>
<feature type="transmembrane region" description="Helical" evidence="5">
    <location>
        <begin position="261"/>
        <end position="280"/>
    </location>
</feature>
<feature type="transmembrane region" description="Helical" evidence="5">
    <location>
        <begin position="383"/>
        <end position="401"/>
    </location>
</feature>
<keyword evidence="2 5" id="KW-0812">Transmembrane</keyword>
<evidence type="ECO:0000256" key="3">
    <source>
        <dbReference type="ARBA" id="ARBA00022989"/>
    </source>
</evidence>
<dbReference type="InterPro" id="IPR007016">
    <property type="entry name" value="O-antigen_ligase-rel_domated"/>
</dbReference>
<keyword evidence="4 5" id="KW-0472">Membrane</keyword>
<proteinExistence type="predicted"/>
<keyword evidence="7" id="KW-0436">Ligase</keyword>
<protein>
    <submittedName>
        <fullName evidence="7">O-antigen ligase family protein</fullName>
    </submittedName>
</protein>
<comment type="subcellular location">
    <subcellularLocation>
        <location evidence="1">Membrane</location>
        <topology evidence="1">Multi-pass membrane protein</topology>
    </subcellularLocation>
</comment>
<dbReference type="EMBL" id="CP081294">
    <property type="protein sequence ID" value="QZD95554.1"/>
    <property type="molecule type" value="Genomic_DNA"/>
</dbReference>
<dbReference type="GO" id="GO:0016874">
    <property type="term" value="F:ligase activity"/>
    <property type="evidence" value="ECO:0007669"/>
    <property type="project" value="UniProtKB-KW"/>
</dbReference>
<evidence type="ECO:0000313" key="7">
    <source>
        <dbReference type="EMBL" id="QZD95554.1"/>
    </source>
</evidence>
<feature type="transmembrane region" description="Helical" evidence="5">
    <location>
        <begin position="350"/>
        <end position="371"/>
    </location>
</feature>
<feature type="transmembrane region" description="Helical" evidence="5">
    <location>
        <begin position="208"/>
        <end position="227"/>
    </location>
</feature>
<accession>A0ABX9A5G3</accession>
<evidence type="ECO:0000313" key="8">
    <source>
        <dbReference type="Proteomes" id="UP000824321"/>
    </source>
</evidence>
<dbReference type="PANTHER" id="PTHR37422:SF13">
    <property type="entry name" value="LIPOPOLYSACCHARIDE BIOSYNTHESIS PROTEIN PA4999-RELATED"/>
    <property type="match status" value="1"/>
</dbReference>
<gene>
    <name evidence="7" type="ORF">K3136_02160</name>
</gene>
<feature type="transmembrane region" description="Helical" evidence="5">
    <location>
        <begin position="111"/>
        <end position="130"/>
    </location>
</feature>
<name>A0ABX9A5G3_9SPHN</name>
<feature type="transmembrane region" description="Helical" evidence="5">
    <location>
        <begin position="407"/>
        <end position="425"/>
    </location>
</feature>
<dbReference type="InterPro" id="IPR051533">
    <property type="entry name" value="WaaL-like"/>
</dbReference>
<evidence type="ECO:0000256" key="5">
    <source>
        <dbReference type="SAM" id="Phobius"/>
    </source>
</evidence>